<name>A0AC60PR62_IXOPE</name>
<dbReference type="EMBL" id="JABSTQ010010156">
    <property type="protein sequence ID" value="KAG0423020.1"/>
    <property type="molecule type" value="Genomic_DNA"/>
</dbReference>
<gene>
    <name evidence="1" type="ORF">HPB47_001196</name>
</gene>
<evidence type="ECO:0000313" key="1">
    <source>
        <dbReference type="EMBL" id="KAG0423020.1"/>
    </source>
</evidence>
<organism evidence="1 2">
    <name type="scientific">Ixodes persulcatus</name>
    <name type="common">Taiga tick</name>
    <dbReference type="NCBI Taxonomy" id="34615"/>
    <lineage>
        <taxon>Eukaryota</taxon>
        <taxon>Metazoa</taxon>
        <taxon>Ecdysozoa</taxon>
        <taxon>Arthropoda</taxon>
        <taxon>Chelicerata</taxon>
        <taxon>Arachnida</taxon>
        <taxon>Acari</taxon>
        <taxon>Parasitiformes</taxon>
        <taxon>Ixodida</taxon>
        <taxon>Ixodoidea</taxon>
        <taxon>Ixodidae</taxon>
        <taxon>Ixodinae</taxon>
        <taxon>Ixodes</taxon>
    </lineage>
</organism>
<comment type="caution">
    <text evidence="1">The sequence shown here is derived from an EMBL/GenBank/DDBJ whole genome shotgun (WGS) entry which is preliminary data.</text>
</comment>
<reference evidence="1 2" key="1">
    <citation type="journal article" date="2020" name="Cell">
        <title>Large-Scale Comparative Analyses of Tick Genomes Elucidate Their Genetic Diversity and Vector Capacities.</title>
        <authorList>
            <consortium name="Tick Genome and Microbiome Consortium (TIGMIC)"/>
            <person name="Jia N."/>
            <person name="Wang J."/>
            <person name="Shi W."/>
            <person name="Du L."/>
            <person name="Sun Y."/>
            <person name="Zhan W."/>
            <person name="Jiang J.F."/>
            <person name="Wang Q."/>
            <person name="Zhang B."/>
            <person name="Ji P."/>
            <person name="Bell-Sakyi L."/>
            <person name="Cui X.M."/>
            <person name="Yuan T.T."/>
            <person name="Jiang B.G."/>
            <person name="Yang W.F."/>
            <person name="Lam T.T."/>
            <person name="Chang Q.C."/>
            <person name="Ding S.J."/>
            <person name="Wang X.J."/>
            <person name="Zhu J.G."/>
            <person name="Ruan X.D."/>
            <person name="Zhao L."/>
            <person name="Wei J.T."/>
            <person name="Ye R.Z."/>
            <person name="Que T.C."/>
            <person name="Du C.H."/>
            <person name="Zhou Y.H."/>
            <person name="Cheng J.X."/>
            <person name="Dai P.F."/>
            <person name="Guo W.B."/>
            <person name="Han X.H."/>
            <person name="Huang E.J."/>
            <person name="Li L.F."/>
            <person name="Wei W."/>
            <person name="Gao Y.C."/>
            <person name="Liu J.Z."/>
            <person name="Shao H.Z."/>
            <person name="Wang X."/>
            <person name="Wang C.C."/>
            <person name="Yang T.C."/>
            <person name="Huo Q.B."/>
            <person name="Li W."/>
            <person name="Chen H.Y."/>
            <person name="Chen S.E."/>
            <person name="Zhou L.G."/>
            <person name="Ni X.B."/>
            <person name="Tian J.H."/>
            <person name="Sheng Y."/>
            <person name="Liu T."/>
            <person name="Pan Y.S."/>
            <person name="Xia L.Y."/>
            <person name="Li J."/>
            <person name="Zhao F."/>
            <person name="Cao W.C."/>
        </authorList>
    </citation>
    <scope>NUCLEOTIDE SEQUENCE [LARGE SCALE GENOMIC DNA]</scope>
    <source>
        <strain evidence="1">Iper-2018</strain>
    </source>
</reference>
<accession>A0AC60PR62</accession>
<evidence type="ECO:0000313" key="2">
    <source>
        <dbReference type="Proteomes" id="UP000805193"/>
    </source>
</evidence>
<proteinExistence type="predicted"/>
<protein>
    <submittedName>
        <fullName evidence="1">Uncharacterized protein</fullName>
    </submittedName>
</protein>
<dbReference type="Proteomes" id="UP000805193">
    <property type="component" value="Unassembled WGS sequence"/>
</dbReference>
<sequence length="487" mass="54449">MIWRGENRRLSTALEPPPWWTVKSEEKTNTGEKRTGCLKVIAVIWIPEIAFTFTCLSRGPSVGRYVSIVPKQEQGSRHEQPDTIAGTKRTPVELQQPAMIFNSNLWSSDCEMAHFDTTGSSAGSAAPGTVTDPSDAAAILDLAKMVHQLSVLVSQLQTVLLQFPAEYRLQSFPKLGTSHLLVPQPVWRCCEQLLSTLFHGKRNQTTESWMSLEPRYKAATSESLPATDPKDDSFSNSPPDPKSKEEPRDTRRTRSRALISDDTSHDSAHACCAVAKIHEWLGDVAPLYAHVTYVSDGAASHFKNRYQLHELTKTKYMSVKRLFSATGHGKNACDEIGGLVKDHGTLFNLRGPTTSAIKRSSDMVDLLKTKLPNVALIHLPRPEVQVSRKMKTRDWDSVRPVSGNQYWDFWQCTRVNPQRHDLLVSRFKNGSVNKEATSEIRLAYTSVCEQCLAKQGRNLTLGPGRRAPLFTNARRRARWSALGCLDV</sequence>
<keyword evidence="2" id="KW-1185">Reference proteome</keyword>